<sequence>MRSTSADAAGASPSAGASGSSASSASSGSSGSGAAATAAASRRPVRRRLIAASLVGSLGDGVYVPLTMLFVHALTGLSLTAIGAGLTLAGLCALAVMPVVGVVIDRFGAKRAAIGALALRAVGFAAYPFTGSYAAFLAVALLVAVGAWAASPSQQALIGEIAQGAERDRLLAWDRSLRNAGMGAGSLAAAGLLALDGSTGFTAAAFSLAALFVIAAVLVSRIPIPASTPLPATPVGDEGKGAERGCEGRPEGYRRVLADRPYLLITAANFLIAFGYTAQAMALPVFLTRDVGLPEALAGVVFAVNTALVALLGVPVARLTLRGRRPRTAALGAGVFALSFAAFALLPRFVSGPHAVFAVLAVAVLYTAGELVHSGPAQSLSVQAAPDHLRGRYLSVYQLSWSLCRTVAPLLLGLLLDVGPWQLWTVLALIVLTGAATLLRAERSGAAVATPVANEACTGA</sequence>
<reference evidence="11 12" key="1">
    <citation type="submission" date="2023-05" db="EMBL/GenBank/DDBJ databases">
        <title>Draft genome sequence of Streptomyces sp. B-S-A6 isolated from a cave soil in Thailand.</title>
        <authorList>
            <person name="Chamroensaksri N."/>
            <person name="Muangham S."/>
        </authorList>
    </citation>
    <scope>NUCLEOTIDE SEQUENCE [LARGE SCALE GENOMIC DNA]</scope>
    <source>
        <strain evidence="11 12">B-S-A6</strain>
    </source>
</reference>
<accession>A0ABT6S2H8</accession>
<organism evidence="11 12">
    <name type="scientific">Streptomyces cavernicola</name>
    <dbReference type="NCBI Taxonomy" id="3043613"/>
    <lineage>
        <taxon>Bacteria</taxon>
        <taxon>Bacillati</taxon>
        <taxon>Actinomycetota</taxon>
        <taxon>Actinomycetes</taxon>
        <taxon>Kitasatosporales</taxon>
        <taxon>Streptomycetaceae</taxon>
        <taxon>Streptomyces</taxon>
    </lineage>
</organism>
<feature type="transmembrane region" description="Helical" evidence="8">
    <location>
        <begin position="77"/>
        <end position="104"/>
    </location>
</feature>
<protein>
    <submittedName>
        <fullName evidence="11">MFS transporter</fullName>
    </submittedName>
</protein>
<feature type="transmembrane region" description="Helical" evidence="8">
    <location>
        <begin position="49"/>
        <end position="71"/>
    </location>
</feature>
<gene>
    <name evidence="11" type="ORF">QIS96_00025</name>
</gene>
<feature type="domain" description="Rhodanese" evidence="9">
    <location>
        <begin position="102"/>
        <end position="145"/>
    </location>
</feature>
<dbReference type="InterPro" id="IPR020846">
    <property type="entry name" value="MFS_dom"/>
</dbReference>
<dbReference type="EMBL" id="JASCIQ010000001">
    <property type="protein sequence ID" value="MDI3402225.1"/>
    <property type="molecule type" value="Genomic_DNA"/>
</dbReference>
<evidence type="ECO:0000256" key="1">
    <source>
        <dbReference type="ARBA" id="ARBA00004651"/>
    </source>
</evidence>
<evidence type="ECO:0000256" key="2">
    <source>
        <dbReference type="ARBA" id="ARBA00022448"/>
    </source>
</evidence>
<comment type="subcellular location">
    <subcellularLocation>
        <location evidence="1">Cell membrane</location>
        <topology evidence="1">Multi-pass membrane protein</topology>
    </subcellularLocation>
</comment>
<evidence type="ECO:0000259" key="10">
    <source>
        <dbReference type="PROSITE" id="PS50850"/>
    </source>
</evidence>
<feature type="transmembrane region" description="Helical" evidence="8">
    <location>
        <begin position="133"/>
        <end position="150"/>
    </location>
</feature>
<evidence type="ECO:0000313" key="11">
    <source>
        <dbReference type="EMBL" id="MDI3402225.1"/>
    </source>
</evidence>
<keyword evidence="3" id="KW-1003">Cell membrane</keyword>
<keyword evidence="5 8" id="KW-1133">Transmembrane helix</keyword>
<comment type="caution">
    <text evidence="11">The sequence shown here is derived from an EMBL/GenBank/DDBJ whole genome shotgun (WGS) entry which is preliminary data.</text>
</comment>
<dbReference type="PANTHER" id="PTHR23517">
    <property type="entry name" value="RESISTANCE PROTEIN MDTM, PUTATIVE-RELATED-RELATED"/>
    <property type="match status" value="1"/>
</dbReference>
<feature type="transmembrane region" description="Helical" evidence="8">
    <location>
        <begin position="262"/>
        <end position="284"/>
    </location>
</feature>
<dbReference type="Gene3D" id="1.20.1250.20">
    <property type="entry name" value="MFS general substrate transporter like domains"/>
    <property type="match status" value="1"/>
</dbReference>
<evidence type="ECO:0000256" key="8">
    <source>
        <dbReference type="SAM" id="Phobius"/>
    </source>
</evidence>
<dbReference type="InterPro" id="IPR036259">
    <property type="entry name" value="MFS_trans_sf"/>
</dbReference>
<feature type="transmembrane region" description="Helical" evidence="8">
    <location>
        <begin position="329"/>
        <end position="349"/>
    </location>
</feature>
<keyword evidence="4 8" id="KW-0812">Transmembrane</keyword>
<evidence type="ECO:0000256" key="5">
    <source>
        <dbReference type="ARBA" id="ARBA00022989"/>
    </source>
</evidence>
<proteinExistence type="predicted"/>
<feature type="transmembrane region" description="Helical" evidence="8">
    <location>
        <begin position="421"/>
        <end position="439"/>
    </location>
</feature>
<dbReference type="Pfam" id="PF07690">
    <property type="entry name" value="MFS_1"/>
    <property type="match status" value="2"/>
</dbReference>
<dbReference type="RefSeq" id="WP_282540199.1">
    <property type="nucleotide sequence ID" value="NZ_JASCIQ010000001.1"/>
</dbReference>
<name>A0ABT6S2H8_9ACTN</name>
<dbReference type="InterPro" id="IPR050171">
    <property type="entry name" value="MFS_Transporters"/>
</dbReference>
<feature type="transmembrane region" description="Helical" evidence="8">
    <location>
        <begin position="201"/>
        <end position="219"/>
    </location>
</feature>
<keyword evidence="2" id="KW-0813">Transport</keyword>
<evidence type="ECO:0000256" key="4">
    <source>
        <dbReference type="ARBA" id="ARBA00022692"/>
    </source>
</evidence>
<dbReference type="PANTHER" id="PTHR23517:SF2">
    <property type="entry name" value="MULTIDRUG RESISTANCE PROTEIN MDTH"/>
    <property type="match status" value="1"/>
</dbReference>
<feature type="domain" description="Major facilitator superfamily (MFS) profile" evidence="10">
    <location>
        <begin position="45"/>
        <end position="446"/>
    </location>
</feature>
<dbReference type="InterPro" id="IPR011701">
    <property type="entry name" value="MFS"/>
</dbReference>
<evidence type="ECO:0000256" key="7">
    <source>
        <dbReference type="SAM" id="MobiDB-lite"/>
    </source>
</evidence>
<feature type="region of interest" description="Disordered" evidence="7">
    <location>
        <begin position="1"/>
        <end position="32"/>
    </location>
</feature>
<dbReference type="Proteomes" id="UP001223978">
    <property type="component" value="Unassembled WGS sequence"/>
</dbReference>
<evidence type="ECO:0000259" key="9">
    <source>
        <dbReference type="PROSITE" id="PS50206"/>
    </source>
</evidence>
<dbReference type="SUPFAM" id="SSF103473">
    <property type="entry name" value="MFS general substrate transporter"/>
    <property type="match status" value="1"/>
</dbReference>
<keyword evidence="12" id="KW-1185">Reference proteome</keyword>
<evidence type="ECO:0000313" key="12">
    <source>
        <dbReference type="Proteomes" id="UP001223978"/>
    </source>
</evidence>
<dbReference type="PROSITE" id="PS50206">
    <property type="entry name" value="RHODANESE_3"/>
    <property type="match status" value="1"/>
</dbReference>
<evidence type="ECO:0000256" key="6">
    <source>
        <dbReference type="ARBA" id="ARBA00023136"/>
    </source>
</evidence>
<dbReference type="InterPro" id="IPR001763">
    <property type="entry name" value="Rhodanese-like_dom"/>
</dbReference>
<dbReference type="PROSITE" id="PS50850">
    <property type="entry name" value="MFS"/>
    <property type="match status" value="1"/>
</dbReference>
<evidence type="ECO:0000256" key="3">
    <source>
        <dbReference type="ARBA" id="ARBA00022475"/>
    </source>
</evidence>
<feature type="transmembrane region" description="Helical" evidence="8">
    <location>
        <begin position="296"/>
        <end position="317"/>
    </location>
</feature>
<keyword evidence="6 8" id="KW-0472">Membrane</keyword>